<dbReference type="AlphaFoldDB" id="A0A1L9QN76"/>
<organism evidence="2 3">
    <name type="scientific">Roseofilum reptotaenium AO1-A</name>
    <dbReference type="NCBI Taxonomy" id="1925591"/>
    <lineage>
        <taxon>Bacteria</taxon>
        <taxon>Bacillati</taxon>
        <taxon>Cyanobacteriota</taxon>
        <taxon>Cyanophyceae</taxon>
        <taxon>Desertifilales</taxon>
        <taxon>Desertifilaceae</taxon>
        <taxon>Roseofilum</taxon>
    </lineage>
</organism>
<proteinExistence type="predicted"/>
<dbReference type="Proteomes" id="UP000183940">
    <property type="component" value="Unassembled WGS sequence"/>
</dbReference>
<gene>
    <name evidence="2" type="ORF">BI308_18610</name>
</gene>
<accession>A0A1L9QN76</accession>
<comment type="caution">
    <text evidence="2">The sequence shown here is derived from an EMBL/GenBank/DDBJ whole genome shotgun (WGS) entry which is preliminary data.</text>
</comment>
<name>A0A1L9QN76_9CYAN</name>
<keyword evidence="3" id="KW-1185">Reference proteome</keyword>
<reference evidence="2" key="1">
    <citation type="submission" date="2016-10" db="EMBL/GenBank/DDBJ databases">
        <title>CRISPR-Cas defence system in Roseofilum reptotaenium: evidence of a bacteriophage-cyanobacterium arms race in the coral black band disease.</title>
        <authorList>
            <person name="Buerger P."/>
            <person name="Wood-Charlson E.M."/>
            <person name="Weynberg K.D."/>
            <person name="Willis B."/>
            <person name="Van Oppen M.J."/>
        </authorList>
    </citation>
    <scope>NUCLEOTIDE SEQUENCE [LARGE SCALE GENOMIC DNA]</scope>
    <source>
        <strain evidence="2">AO1-A</strain>
    </source>
</reference>
<feature type="region of interest" description="Disordered" evidence="1">
    <location>
        <begin position="71"/>
        <end position="92"/>
    </location>
</feature>
<evidence type="ECO:0000313" key="3">
    <source>
        <dbReference type="Proteomes" id="UP000183940"/>
    </source>
</evidence>
<evidence type="ECO:0000256" key="1">
    <source>
        <dbReference type="SAM" id="MobiDB-lite"/>
    </source>
</evidence>
<protein>
    <submittedName>
        <fullName evidence="2">Uncharacterized protein</fullName>
    </submittedName>
</protein>
<evidence type="ECO:0000313" key="2">
    <source>
        <dbReference type="EMBL" id="OJJ24086.1"/>
    </source>
</evidence>
<dbReference type="EMBL" id="MLAW01000038">
    <property type="protein sequence ID" value="OJJ24086.1"/>
    <property type="molecule type" value="Genomic_DNA"/>
</dbReference>
<feature type="compositionally biased region" description="Basic and acidic residues" evidence="1">
    <location>
        <begin position="76"/>
        <end position="85"/>
    </location>
</feature>
<sequence length="174" mass="20032">MTTTTHQRRITPITGLSDEDKRLLRKIGEGNLSRGVRLACAVLREAQSQGLIRGSFDDGYIPLLNGVKCDPTPLRSRGDEPKKPTLPESPKGLNPYLGKYLTKQQLRETGHFTERMIRAFHERTYKQDSKGFWWRRVDPFKCFTNARGQVMATYLGLADEQDVEDYPFLNSRWL</sequence>